<sequence length="197" mass="22481">MIASGRPRATFEQIVCLGPNCRPKRQIQNHFGERISRRHVFDWQLTPFETVLEYLRRDFRGMFERSDLVLRKGVVWNERFQTEHQHEFPADLSPEQLNALYSKARLLHYHWCAATTEALDNPLSTLFVVGVPMSEAIAGQLSDEIAKRCSHKAYLVLDGPEGDYPIGGSTWAGNRKLWAEHLSSFTIEPASLVASAR</sequence>
<evidence type="ECO:0000313" key="2">
    <source>
        <dbReference type="Proteomes" id="UP000001623"/>
    </source>
</evidence>
<dbReference type="EMBL" id="CP002279">
    <property type="protein sequence ID" value="AEH87399.1"/>
    <property type="molecule type" value="Genomic_DNA"/>
</dbReference>
<dbReference type="Proteomes" id="UP000001623">
    <property type="component" value="Chromosome"/>
</dbReference>
<evidence type="ECO:0000313" key="1">
    <source>
        <dbReference type="EMBL" id="AEH87399.1"/>
    </source>
</evidence>
<proteinExistence type="predicted"/>
<accession>F7Y5S4</accession>
<dbReference type="KEGG" id="mop:Mesop_2943"/>
<name>F7Y5S4_MESOW</name>
<dbReference type="AlphaFoldDB" id="F7Y5S4"/>
<protein>
    <submittedName>
        <fullName evidence="1">Uncharacterized protein</fullName>
    </submittedName>
</protein>
<organism evidence="1 2">
    <name type="scientific">Mesorhizobium opportunistum (strain LMG 24607 / HAMBI 3007 / WSM2075)</name>
    <dbReference type="NCBI Taxonomy" id="536019"/>
    <lineage>
        <taxon>Bacteria</taxon>
        <taxon>Pseudomonadati</taxon>
        <taxon>Pseudomonadota</taxon>
        <taxon>Alphaproteobacteria</taxon>
        <taxon>Hyphomicrobiales</taxon>
        <taxon>Phyllobacteriaceae</taxon>
        <taxon>Mesorhizobium</taxon>
    </lineage>
</organism>
<dbReference type="HOGENOM" id="CLU_1382693_0_0_5"/>
<gene>
    <name evidence="1" type="ordered locus">Mesop_2943</name>
</gene>
<reference evidence="1 2" key="1">
    <citation type="submission" date="2010-10" db="EMBL/GenBank/DDBJ databases">
        <title>Complete sequence of Mesorhizobium opportunistum WSM2075.</title>
        <authorList>
            <consortium name="US DOE Joint Genome Institute"/>
            <person name="Lucas S."/>
            <person name="Copeland A."/>
            <person name="Lapidus A."/>
            <person name="Cheng J.-F."/>
            <person name="Bruce D."/>
            <person name="Goodwin L."/>
            <person name="Pitluck S."/>
            <person name="Chertkov O."/>
            <person name="Misra M."/>
            <person name="Detter J.C."/>
            <person name="Han C."/>
            <person name="Tapia R."/>
            <person name="Land M."/>
            <person name="Hauser L."/>
            <person name="Kyrpides N."/>
            <person name="Ovchinnikova G."/>
            <person name="Mavrommatis K.M."/>
            <person name="Tiwari R.P."/>
            <person name="Howieson J.G."/>
            <person name="O'Hara G.W."/>
            <person name="Nandasena K.G."/>
            <person name="Woyke T."/>
        </authorList>
    </citation>
    <scope>NUCLEOTIDE SEQUENCE [LARGE SCALE GENOMIC DNA]</scope>
    <source>
        <strain evidence="2">LMG 24607 / HAMBI 3007 / WSM2075</strain>
    </source>
</reference>